<dbReference type="KEGG" id="schf:IPT68_11265"/>
<organism evidence="2 3">
    <name type="scientific">Streptomyces chromofuscus</name>
    <dbReference type="NCBI Taxonomy" id="42881"/>
    <lineage>
        <taxon>Bacteria</taxon>
        <taxon>Bacillati</taxon>
        <taxon>Actinomycetota</taxon>
        <taxon>Actinomycetes</taxon>
        <taxon>Kitasatosporales</taxon>
        <taxon>Streptomycetaceae</taxon>
        <taxon>Streptomyces</taxon>
    </lineage>
</organism>
<name>A0A7M2TCI4_STRCW</name>
<accession>A0A7M2TCI4</accession>
<keyword evidence="1" id="KW-0812">Transmembrane</keyword>
<sequence>MTENFGNDCLFYFGDIGPRAEHCYLVNDRAEVWLPRLVSAAWTGAVLVLCVPRRFLRGRRTVAGVPVACLVVAVVLGGHALAVSGP</sequence>
<keyword evidence="3" id="KW-1185">Reference proteome</keyword>
<keyword evidence="1" id="KW-0472">Membrane</keyword>
<feature type="transmembrane region" description="Helical" evidence="1">
    <location>
        <begin position="63"/>
        <end position="83"/>
    </location>
</feature>
<protein>
    <submittedName>
        <fullName evidence="2">Uncharacterized protein</fullName>
    </submittedName>
</protein>
<gene>
    <name evidence="2" type="ORF">IPT68_11265</name>
</gene>
<dbReference type="AlphaFoldDB" id="A0A7M2TCI4"/>
<evidence type="ECO:0000313" key="2">
    <source>
        <dbReference type="EMBL" id="QOV46426.1"/>
    </source>
</evidence>
<proteinExistence type="predicted"/>
<dbReference type="EMBL" id="CP063374">
    <property type="protein sequence ID" value="QOV46426.1"/>
    <property type="molecule type" value="Genomic_DNA"/>
</dbReference>
<feature type="transmembrane region" description="Helical" evidence="1">
    <location>
        <begin position="33"/>
        <end position="51"/>
    </location>
</feature>
<evidence type="ECO:0000256" key="1">
    <source>
        <dbReference type="SAM" id="Phobius"/>
    </source>
</evidence>
<dbReference type="Proteomes" id="UP000594008">
    <property type="component" value="Chromosome"/>
</dbReference>
<reference evidence="2 3" key="1">
    <citation type="submission" date="2020-10" db="EMBL/GenBank/DDBJ databases">
        <title>Streptomyces chromofuscus complate genome analysis.</title>
        <authorList>
            <person name="Anwar N."/>
        </authorList>
    </citation>
    <scope>NUCLEOTIDE SEQUENCE [LARGE SCALE GENOMIC DNA]</scope>
    <source>
        <strain evidence="2 3">DSM 40273</strain>
    </source>
</reference>
<evidence type="ECO:0000313" key="3">
    <source>
        <dbReference type="Proteomes" id="UP000594008"/>
    </source>
</evidence>
<keyword evidence="1" id="KW-1133">Transmembrane helix</keyword>
<dbReference type="RefSeq" id="WP_189696785.1">
    <property type="nucleotide sequence ID" value="NZ_BMTA01000003.1"/>
</dbReference>